<dbReference type="Gene3D" id="1.10.10.10">
    <property type="entry name" value="Winged helix-like DNA-binding domain superfamily/Winged helix DNA-binding domain"/>
    <property type="match status" value="1"/>
</dbReference>
<keyword evidence="10" id="KW-1185">Reference proteome</keyword>
<evidence type="ECO:0000256" key="5">
    <source>
        <dbReference type="ARBA" id="ARBA00022821"/>
    </source>
</evidence>
<evidence type="ECO:0000256" key="4">
    <source>
        <dbReference type="ARBA" id="ARBA00022741"/>
    </source>
</evidence>
<dbReference type="GO" id="GO:0009626">
    <property type="term" value="P:plant-type hypersensitive response"/>
    <property type="evidence" value="ECO:0007669"/>
    <property type="project" value="UniProtKB-ARBA"/>
</dbReference>
<evidence type="ECO:0000313" key="10">
    <source>
        <dbReference type="Proteomes" id="UP000007305"/>
    </source>
</evidence>
<reference evidence="10" key="1">
    <citation type="submission" date="2015-12" db="EMBL/GenBank/DDBJ databases">
        <title>Update maize B73 reference genome by single molecule sequencing technologies.</title>
        <authorList>
            <consortium name="Maize Genome Sequencing Project"/>
            <person name="Ware D."/>
        </authorList>
    </citation>
    <scope>NUCLEOTIDE SEQUENCE [LARGE SCALE GENOMIC DNA]</scope>
    <source>
        <strain evidence="10">cv. B73</strain>
    </source>
</reference>
<evidence type="ECO:0000259" key="8">
    <source>
        <dbReference type="Pfam" id="PF23559"/>
    </source>
</evidence>
<dbReference type="InterPro" id="IPR002182">
    <property type="entry name" value="NB-ARC"/>
</dbReference>
<dbReference type="PANTHER" id="PTHR19338">
    <property type="entry name" value="TRANSLOCASE OF INNER MITOCHONDRIAL MEMBRANE 13 HOMOLOG"/>
    <property type="match status" value="1"/>
</dbReference>
<evidence type="ECO:0000256" key="3">
    <source>
        <dbReference type="ARBA" id="ARBA00022737"/>
    </source>
</evidence>
<dbReference type="Proteomes" id="UP000007305">
    <property type="component" value="Chromosome 2"/>
</dbReference>
<dbReference type="InterPro" id="IPR036388">
    <property type="entry name" value="WH-like_DNA-bd_sf"/>
</dbReference>
<dbReference type="Pfam" id="PF18052">
    <property type="entry name" value="Rx_N"/>
    <property type="match status" value="1"/>
</dbReference>
<protein>
    <recommendedName>
        <fullName evidence="11">AAA+ ATPase domain-containing protein</fullName>
    </recommendedName>
</protein>
<dbReference type="Pfam" id="PF00931">
    <property type="entry name" value="NB-ARC"/>
    <property type="match status" value="1"/>
</dbReference>
<keyword evidence="3" id="KW-0677">Repeat</keyword>
<gene>
    <name evidence="9" type="primary">LOC103648314</name>
</gene>
<dbReference type="GeneID" id="103648314"/>
<proteinExistence type="inferred from homology"/>
<dbReference type="InterPro" id="IPR041118">
    <property type="entry name" value="Rx_N"/>
</dbReference>
<dbReference type="InterPro" id="IPR027417">
    <property type="entry name" value="P-loop_NTPase"/>
</dbReference>
<dbReference type="PRINTS" id="PR00364">
    <property type="entry name" value="DISEASERSIST"/>
</dbReference>
<keyword evidence="2" id="KW-0433">Leucine-rich repeat</keyword>
<name>A0A804MWV1_MAIZE</name>
<dbReference type="EnsemblPlants" id="Zm00001eb117700_T001">
    <property type="protein sequence ID" value="Zm00001eb117700_P001"/>
    <property type="gene ID" value="Zm00001eb117700"/>
</dbReference>
<evidence type="ECO:0000256" key="2">
    <source>
        <dbReference type="ARBA" id="ARBA00022614"/>
    </source>
</evidence>
<dbReference type="InterPro" id="IPR058922">
    <property type="entry name" value="WHD_DRP"/>
</dbReference>
<dbReference type="FunFam" id="3.40.50.300:FF:001091">
    <property type="entry name" value="Probable disease resistance protein At1g61300"/>
    <property type="match status" value="1"/>
</dbReference>
<dbReference type="CDD" id="cd14798">
    <property type="entry name" value="RX-CC_like"/>
    <property type="match status" value="1"/>
</dbReference>
<feature type="domain" description="Disease resistance protein winged helix" evidence="8">
    <location>
        <begin position="434"/>
        <end position="503"/>
    </location>
</feature>
<feature type="domain" description="NB-ARC" evidence="6">
    <location>
        <begin position="194"/>
        <end position="339"/>
    </location>
</feature>
<dbReference type="GO" id="GO:0042742">
    <property type="term" value="P:defense response to bacterium"/>
    <property type="evidence" value="ECO:0007669"/>
    <property type="project" value="UniProtKB-ARBA"/>
</dbReference>
<evidence type="ECO:0000256" key="1">
    <source>
        <dbReference type="ARBA" id="ARBA00008894"/>
    </source>
</evidence>
<dbReference type="OrthoDB" id="1867717at2759"/>
<feature type="domain" description="Disease resistance N-terminal" evidence="7">
    <location>
        <begin position="7"/>
        <end position="91"/>
    </location>
</feature>
<organism evidence="9 10">
    <name type="scientific">Zea mays</name>
    <name type="common">Maize</name>
    <dbReference type="NCBI Taxonomy" id="4577"/>
    <lineage>
        <taxon>Eukaryota</taxon>
        <taxon>Viridiplantae</taxon>
        <taxon>Streptophyta</taxon>
        <taxon>Embryophyta</taxon>
        <taxon>Tracheophyta</taxon>
        <taxon>Spermatophyta</taxon>
        <taxon>Magnoliopsida</taxon>
        <taxon>Liliopsida</taxon>
        <taxon>Poales</taxon>
        <taxon>Poaceae</taxon>
        <taxon>PACMAD clade</taxon>
        <taxon>Panicoideae</taxon>
        <taxon>Andropogonodae</taxon>
        <taxon>Andropogoneae</taxon>
        <taxon>Tripsacinae</taxon>
        <taxon>Zea</taxon>
    </lineage>
</organism>
<reference evidence="9" key="3">
    <citation type="submission" date="2021-05" db="UniProtKB">
        <authorList>
            <consortium name="EnsemblPlants"/>
        </authorList>
    </citation>
    <scope>IDENTIFICATION</scope>
    <source>
        <strain evidence="9">cv. B73</strain>
    </source>
</reference>
<dbReference type="AlphaFoldDB" id="A0A804MWV1"/>
<evidence type="ECO:0000313" key="9">
    <source>
        <dbReference type="EnsemblPlants" id="Zm00001eb117700_P001"/>
    </source>
</evidence>
<evidence type="ECO:0000259" key="6">
    <source>
        <dbReference type="Pfam" id="PF00931"/>
    </source>
</evidence>
<dbReference type="InterPro" id="IPR042197">
    <property type="entry name" value="Apaf_helical"/>
</dbReference>
<dbReference type="Gene3D" id="3.40.50.300">
    <property type="entry name" value="P-loop containing nucleotide triphosphate hydrolases"/>
    <property type="match status" value="1"/>
</dbReference>
<dbReference type="RefSeq" id="XP_008671030.1">
    <property type="nucleotide sequence ID" value="XM_008672808.4"/>
</dbReference>
<dbReference type="Gene3D" id="1.10.8.430">
    <property type="entry name" value="Helical domain of apoptotic protease-activating factors"/>
    <property type="match status" value="1"/>
</dbReference>
<dbReference type="Pfam" id="PF23559">
    <property type="entry name" value="WHD_DRP"/>
    <property type="match status" value="1"/>
</dbReference>
<dbReference type="InterPro" id="IPR038005">
    <property type="entry name" value="RX-like_CC"/>
</dbReference>
<sequence>MHLVAGAIGNLAPKLLRLLRDEYSLQKGVRKQVQFLSEELESIHAALRKVAAVPPDQLDEQVKIWARQVRDASYDMEDALDTFLVRVEGRPEPNCGHGRLKGAAKRMGRLFKKANAHRHVASVIAGIKMQLQEVAERRARYRVDEVVATRPAAASAIDPRLEAMYKQATQLVGVDGAMGDLVLLLSLEAEEASNCKLKAVSILGVGGLGKTTLAKAVYDNLKSQFDCGAFVSVGRNPDLKKVFRDILIDLDKHKYTAEVNLSIFGETQLIDEIRELLESKRYFIVIDDVWEKQPWEIIQLALVENNRGSRIMSTTRNSEVTSGEVYRPRPLSDKNSKRLFYTRIFGRDGKFPGNQVDEVSDRIVQKCGGIPLSIITMASLLVDKPRAEWSELCSSTGFRDKDIEQVDRTMWILSLSYYDLPCHLRTCLLYLSTFPEDYIIDKYSLIWKWIAEDFVHKKPGTWLFEVGEGYFNDLVNRSMIQAVVSKRDGIIDGCRIHDMVLDLSSVLCHERKTLSLY</sequence>
<dbReference type="GO" id="GO:0002758">
    <property type="term" value="P:innate immune response-activating signaling pathway"/>
    <property type="evidence" value="ECO:0007669"/>
    <property type="project" value="UniProtKB-ARBA"/>
</dbReference>
<dbReference type="SUPFAM" id="SSF52540">
    <property type="entry name" value="P-loop containing nucleoside triphosphate hydrolases"/>
    <property type="match status" value="1"/>
</dbReference>
<dbReference type="InParanoid" id="A0A804MWV1"/>
<dbReference type="Gene3D" id="1.20.5.4130">
    <property type="match status" value="1"/>
</dbReference>
<dbReference type="GO" id="GO:0043531">
    <property type="term" value="F:ADP binding"/>
    <property type="evidence" value="ECO:0007669"/>
    <property type="project" value="InterPro"/>
</dbReference>
<keyword evidence="5" id="KW-0611">Plant defense</keyword>
<keyword evidence="4" id="KW-0547">Nucleotide-binding</keyword>
<comment type="similarity">
    <text evidence="1">Belongs to the disease resistance NB-LRR family.</text>
</comment>
<dbReference type="Gramene" id="Zm00001eb117700_T001">
    <property type="protein sequence ID" value="Zm00001eb117700_P001"/>
    <property type="gene ID" value="Zm00001eb117700"/>
</dbReference>
<dbReference type="FunFam" id="1.10.10.10:FF:000322">
    <property type="entry name" value="Probable disease resistance protein At1g63360"/>
    <property type="match status" value="1"/>
</dbReference>
<evidence type="ECO:0008006" key="11">
    <source>
        <dbReference type="Google" id="ProtNLM"/>
    </source>
</evidence>
<dbReference type="PANTHER" id="PTHR19338:SF67">
    <property type="entry name" value="AAA+ ATPASE DOMAIN-CONTAINING PROTEIN"/>
    <property type="match status" value="1"/>
</dbReference>
<evidence type="ECO:0000259" key="7">
    <source>
        <dbReference type="Pfam" id="PF18052"/>
    </source>
</evidence>
<accession>A0A804MWV1</accession>
<reference evidence="9" key="2">
    <citation type="submission" date="2019-07" db="EMBL/GenBank/DDBJ databases">
        <authorList>
            <person name="Seetharam A."/>
            <person name="Woodhouse M."/>
            <person name="Cannon E."/>
        </authorList>
    </citation>
    <scope>NUCLEOTIDE SEQUENCE [LARGE SCALE GENOMIC DNA]</scope>
    <source>
        <strain evidence="9">cv. B73</strain>
    </source>
</reference>
<dbReference type="KEGG" id="zma:103648314"/>